<evidence type="ECO:0000256" key="1">
    <source>
        <dbReference type="SAM" id="MobiDB-lite"/>
    </source>
</evidence>
<dbReference type="RefSeq" id="WP_093146148.1">
    <property type="nucleotide sequence ID" value="NZ_FOUP01000001.1"/>
</dbReference>
<gene>
    <name evidence="3" type="ORF">SAMN05421805_101674</name>
</gene>
<feature type="chain" id="PRO_5011693567" evidence="2">
    <location>
        <begin position="28"/>
        <end position="147"/>
    </location>
</feature>
<feature type="compositionally biased region" description="Polar residues" evidence="1">
    <location>
        <begin position="62"/>
        <end position="74"/>
    </location>
</feature>
<reference evidence="3 4" key="1">
    <citation type="submission" date="2016-10" db="EMBL/GenBank/DDBJ databases">
        <authorList>
            <person name="de Groot N.N."/>
        </authorList>
    </citation>
    <scope>NUCLEOTIDE SEQUENCE [LARGE SCALE GENOMIC DNA]</scope>
    <source>
        <strain evidence="3 4">CPCC 201259</strain>
    </source>
</reference>
<evidence type="ECO:0000313" key="4">
    <source>
        <dbReference type="Proteomes" id="UP000199398"/>
    </source>
</evidence>
<organism evidence="3 4">
    <name type="scientific">Saccharopolyspora antimicrobica</name>
    <dbReference type="NCBI Taxonomy" id="455193"/>
    <lineage>
        <taxon>Bacteria</taxon>
        <taxon>Bacillati</taxon>
        <taxon>Actinomycetota</taxon>
        <taxon>Actinomycetes</taxon>
        <taxon>Pseudonocardiales</taxon>
        <taxon>Pseudonocardiaceae</taxon>
        <taxon>Saccharopolyspora</taxon>
    </lineage>
</organism>
<protein>
    <submittedName>
        <fullName evidence="3">Uncharacterized protein</fullName>
    </submittedName>
</protein>
<dbReference type="AlphaFoldDB" id="A0A1I4RT27"/>
<feature type="region of interest" description="Disordered" evidence="1">
    <location>
        <begin position="62"/>
        <end position="90"/>
    </location>
</feature>
<sequence>MRKINRVLAAGALTLPLALGIAGVASAEGQDTSIRVESQASAQVQGRGSANANSQASVQVQGRGTANANSQASAQVRGHGSANANSSASVRVENRDGHWNHRDGRWDHRWNNGRWVFHHVQGHYHEGQGKLCFLDHGPIGHGLHIVR</sequence>
<accession>A0A1I4RT27</accession>
<proteinExistence type="predicted"/>
<dbReference type="EMBL" id="FOUP01000001">
    <property type="protein sequence ID" value="SFM55170.1"/>
    <property type="molecule type" value="Genomic_DNA"/>
</dbReference>
<evidence type="ECO:0000256" key="2">
    <source>
        <dbReference type="SAM" id="SignalP"/>
    </source>
</evidence>
<name>A0A1I4RT27_9PSEU</name>
<feature type="signal peptide" evidence="2">
    <location>
        <begin position="1"/>
        <end position="27"/>
    </location>
</feature>
<dbReference type="STRING" id="455193.SAMN05421805_101674"/>
<dbReference type="Proteomes" id="UP000199398">
    <property type="component" value="Unassembled WGS sequence"/>
</dbReference>
<keyword evidence="2" id="KW-0732">Signal</keyword>
<evidence type="ECO:0000313" key="3">
    <source>
        <dbReference type="EMBL" id="SFM55170.1"/>
    </source>
</evidence>